<dbReference type="RefSeq" id="WP_377294130.1">
    <property type="nucleotide sequence ID" value="NZ_JBHSBM010000057.1"/>
</dbReference>
<name>A0ABV8IHR4_9ACTN</name>
<evidence type="ECO:0000313" key="1">
    <source>
        <dbReference type="EMBL" id="MFC4062741.1"/>
    </source>
</evidence>
<sequence>MTRSEFDDIRAHLAAEADHPDDLLLLARSLLDDLETARMREATLRSYYLRLLTAARATVAAETAGHPEPLAFLVDELGKRGQLPAGEEEVNQVLADARTAAALVAALEQAPVRRSGTGARVRRCAGTSRTLPR</sequence>
<keyword evidence="2" id="KW-1185">Reference proteome</keyword>
<gene>
    <name evidence="1" type="ORF">ACFOWE_30990</name>
</gene>
<comment type="caution">
    <text evidence="1">The sequence shown here is derived from an EMBL/GenBank/DDBJ whole genome shotgun (WGS) entry which is preliminary data.</text>
</comment>
<dbReference type="EMBL" id="JBHSBM010000057">
    <property type="protein sequence ID" value="MFC4062741.1"/>
    <property type="molecule type" value="Genomic_DNA"/>
</dbReference>
<protein>
    <submittedName>
        <fullName evidence="1">Uncharacterized protein</fullName>
    </submittedName>
</protein>
<dbReference type="Proteomes" id="UP001595850">
    <property type="component" value="Unassembled WGS sequence"/>
</dbReference>
<evidence type="ECO:0000313" key="2">
    <source>
        <dbReference type="Proteomes" id="UP001595850"/>
    </source>
</evidence>
<accession>A0ABV8IHR4</accession>
<reference evidence="2" key="1">
    <citation type="journal article" date="2019" name="Int. J. Syst. Evol. Microbiol.">
        <title>The Global Catalogue of Microorganisms (GCM) 10K type strain sequencing project: providing services to taxonomists for standard genome sequencing and annotation.</title>
        <authorList>
            <consortium name="The Broad Institute Genomics Platform"/>
            <consortium name="The Broad Institute Genome Sequencing Center for Infectious Disease"/>
            <person name="Wu L."/>
            <person name="Ma J."/>
        </authorList>
    </citation>
    <scope>NUCLEOTIDE SEQUENCE [LARGE SCALE GENOMIC DNA]</scope>
    <source>
        <strain evidence="2">TBRC 4489</strain>
    </source>
</reference>
<organism evidence="1 2">
    <name type="scientific">Planomonospora corallina</name>
    <dbReference type="NCBI Taxonomy" id="1806052"/>
    <lineage>
        <taxon>Bacteria</taxon>
        <taxon>Bacillati</taxon>
        <taxon>Actinomycetota</taxon>
        <taxon>Actinomycetes</taxon>
        <taxon>Streptosporangiales</taxon>
        <taxon>Streptosporangiaceae</taxon>
        <taxon>Planomonospora</taxon>
    </lineage>
</organism>
<proteinExistence type="predicted"/>